<keyword evidence="1" id="KW-1185">Reference proteome</keyword>
<dbReference type="WBParaSite" id="ACRNAN_scaffold22713.g20860.t1">
    <property type="protein sequence ID" value="ACRNAN_scaffold22713.g20860.t1"/>
    <property type="gene ID" value="ACRNAN_scaffold22713.g20860"/>
</dbReference>
<dbReference type="AlphaFoldDB" id="A0A914DB68"/>
<proteinExistence type="predicted"/>
<dbReference type="Proteomes" id="UP000887540">
    <property type="component" value="Unplaced"/>
</dbReference>
<evidence type="ECO:0000313" key="2">
    <source>
        <dbReference type="WBParaSite" id="ACRNAN_scaffold22713.g20860.t1"/>
    </source>
</evidence>
<sequence>MPYDEMIVNGSIEISSNVKIYERDENLC</sequence>
<organism evidence="1 2">
    <name type="scientific">Acrobeloides nanus</name>
    <dbReference type="NCBI Taxonomy" id="290746"/>
    <lineage>
        <taxon>Eukaryota</taxon>
        <taxon>Metazoa</taxon>
        <taxon>Ecdysozoa</taxon>
        <taxon>Nematoda</taxon>
        <taxon>Chromadorea</taxon>
        <taxon>Rhabditida</taxon>
        <taxon>Tylenchina</taxon>
        <taxon>Cephalobomorpha</taxon>
        <taxon>Cephaloboidea</taxon>
        <taxon>Cephalobidae</taxon>
        <taxon>Acrobeloides</taxon>
    </lineage>
</organism>
<accession>A0A914DB68</accession>
<name>A0A914DB68_9BILA</name>
<reference evidence="2" key="1">
    <citation type="submission" date="2022-11" db="UniProtKB">
        <authorList>
            <consortium name="WormBaseParasite"/>
        </authorList>
    </citation>
    <scope>IDENTIFICATION</scope>
</reference>
<protein>
    <submittedName>
        <fullName evidence="2">Uncharacterized protein</fullName>
    </submittedName>
</protein>
<evidence type="ECO:0000313" key="1">
    <source>
        <dbReference type="Proteomes" id="UP000887540"/>
    </source>
</evidence>